<dbReference type="Pfam" id="PF00990">
    <property type="entry name" value="GGDEF"/>
    <property type="match status" value="1"/>
</dbReference>
<gene>
    <name evidence="5" type="ORF">J5O05_04730</name>
</gene>
<dbReference type="InterPro" id="IPR043128">
    <property type="entry name" value="Rev_trsase/Diguanyl_cyclase"/>
</dbReference>
<evidence type="ECO:0000313" key="6">
    <source>
        <dbReference type="Proteomes" id="UP000664904"/>
    </source>
</evidence>
<feature type="transmembrane region" description="Helical" evidence="3">
    <location>
        <begin position="169"/>
        <end position="192"/>
    </location>
</feature>
<dbReference type="InterPro" id="IPR000160">
    <property type="entry name" value="GGDEF_dom"/>
</dbReference>
<evidence type="ECO:0000313" key="5">
    <source>
        <dbReference type="EMBL" id="QTH72194.1"/>
    </source>
</evidence>
<dbReference type="PROSITE" id="PS50887">
    <property type="entry name" value="GGDEF"/>
    <property type="match status" value="1"/>
</dbReference>
<dbReference type="GO" id="GO:0005886">
    <property type="term" value="C:plasma membrane"/>
    <property type="evidence" value="ECO:0007669"/>
    <property type="project" value="TreeGrafter"/>
</dbReference>
<dbReference type="InterPro" id="IPR050469">
    <property type="entry name" value="Diguanylate_Cyclase"/>
</dbReference>
<dbReference type="GO" id="GO:1902201">
    <property type="term" value="P:negative regulation of bacterial-type flagellum-dependent cell motility"/>
    <property type="evidence" value="ECO:0007669"/>
    <property type="project" value="TreeGrafter"/>
</dbReference>
<sequence>MDYTEKISYLSCVPMEFHPVAQTLLTFITLIAGVSAIGWSIMAYPLKIAPKASLFFASANYLILFGLLLNLGRSHSPSYLHWFLADQCVLLGFVFMHQGMTRLFKLKNISRFGLYAWFSFAVLMLTQDPSSDSLVVQEVLFSLSAAINVFLLTRAIYQGMNKSFSRLAAIGMSIPSTCILLVFITRILLLAVVPEQTTAFYTLNTAEAVPILWAHTVLNLLLNIMMFACALARLISKIRRMSERDQLTDLYNRRAIRNKLDACHEQWSQERKVYSLILFDIDRFKSINDNYGHHVGDNALVFVASLLRKNVPLDAMVSRYGGEEFLVLLPNYDAQACVEVANQLRAALPSEKLHPDTHALEITASFGCATIADTVSVDQLIVLADHAMYGVKAAGRNGVAMAKQPAPA</sequence>
<dbReference type="AlphaFoldDB" id="A0A975DIF0"/>
<keyword evidence="6" id="KW-1185">Reference proteome</keyword>
<evidence type="ECO:0000256" key="2">
    <source>
        <dbReference type="ARBA" id="ARBA00012528"/>
    </source>
</evidence>
<proteinExistence type="predicted"/>
<evidence type="ECO:0000256" key="3">
    <source>
        <dbReference type="SAM" id="Phobius"/>
    </source>
</evidence>
<dbReference type="RefSeq" id="WP_208843816.1">
    <property type="nucleotide sequence ID" value="NZ_CP072133.1"/>
</dbReference>
<keyword evidence="3" id="KW-1133">Transmembrane helix</keyword>
<evidence type="ECO:0000259" key="4">
    <source>
        <dbReference type="PROSITE" id="PS50887"/>
    </source>
</evidence>
<dbReference type="Proteomes" id="UP000664904">
    <property type="component" value="Chromosome"/>
</dbReference>
<organism evidence="5 6">
    <name type="scientific">Pseudoalteromonas xiamenensis</name>
    <dbReference type="NCBI Taxonomy" id="882626"/>
    <lineage>
        <taxon>Bacteria</taxon>
        <taxon>Pseudomonadati</taxon>
        <taxon>Pseudomonadota</taxon>
        <taxon>Gammaproteobacteria</taxon>
        <taxon>Alteromonadales</taxon>
        <taxon>Pseudoalteromonadaceae</taxon>
        <taxon>Pseudoalteromonas</taxon>
    </lineage>
</organism>
<protein>
    <recommendedName>
        <fullName evidence="2">diguanylate cyclase</fullName>
        <ecNumber evidence="2">2.7.7.65</ecNumber>
    </recommendedName>
</protein>
<reference evidence="5" key="1">
    <citation type="submission" date="2021-03" db="EMBL/GenBank/DDBJ databases">
        <title>Complete Genome of Pseudoalteromonas xiamenensis STKMTI.2, a new potential marine bacterium producing anti-Vibrio compounds.</title>
        <authorList>
            <person name="Handayani D.P."/>
            <person name="Isnansetyo A."/>
            <person name="Istiqomah I."/>
            <person name="Jumina J."/>
        </authorList>
    </citation>
    <scope>NUCLEOTIDE SEQUENCE</scope>
    <source>
        <strain evidence="5">STKMTI.2</strain>
    </source>
</reference>
<dbReference type="EMBL" id="CP072133">
    <property type="protein sequence ID" value="QTH72194.1"/>
    <property type="molecule type" value="Genomic_DNA"/>
</dbReference>
<dbReference type="CDD" id="cd01949">
    <property type="entry name" value="GGDEF"/>
    <property type="match status" value="1"/>
</dbReference>
<evidence type="ECO:0000256" key="1">
    <source>
        <dbReference type="ARBA" id="ARBA00001946"/>
    </source>
</evidence>
<comment type="cofactor">
    <cofactor evidence="1">
        <name>Mg(2+)</name>
        <dbReference type="ChEBI" id="CHEBI:18420"/>
    </cofactor>
</comment>
<dbReference type="PANTHER" id="PTHR45138:SF24">
    <property type="entry name" value="DIGUANYLATE CYCLASE DGCC-RELATED"/>
    <property type="match status" value="1"/>
</dbReference>
<dbReference type="GO" id="GO:0043709">
    <property type="term" value="P:cell adhesion involved in single-species biofilm formation"/>
    <property type="evidence" value="ECO:0007669"/>
    <property type="project" value="TreeGrafter"/>
</dbReference>
<feature type="transmembrane region" description="Helical" evidence="3">
    <location>
        <begin position="139"/>
        <end position="157"/>
    </location>
</feature>
<dbReference type="Gene3D" id="3.30.70.270">
    <property type="match status" value="1"/>
</dbReference>
<keyword evidence="3" id="KW-0472">Membrane</keyword>
<dbReference type="SUPFAM" id="SSF55073">
    <property type="entry name" value="Nucleotide cyclase"/>
    <property type="match status" value="1"/>
</dbReference>
<feature type="transmembrane region" description="Helical" evidence="3">
    <location>
        <begin position="212"/>
        <end position="235"/>
    </location>
</feature>
<dbReference type="GO" id="GO:0052621">
    <property type="term" value="F:diguanylate cyclase activity"/>
    <property type="evidence" value="ECO:0007669"/>
    <property type="project" value="UniProtKB-EC"/>
</dbReference>
<dbReference type="NCBIfam" id="TIGR00254">
    <property type="entry name" value="GGDEF"/>
    <property type="match status" value="1"/>
</dbReference>
<dbReference type="KEGG" id="pxi:J5O05_04730"/>
<accession>A0A975DIF0</accession>
<dbReference type="EC" id="2.7.7.65" evidence="2"/>
<dbReference type="FunFam" id="3.30.70.270:FF:000001">
    <property type="entry name" value="Diguanylate cyclase domain protein"/>
    <property type="match status" value="1"/>
</dbReference>
<dbReference type="InterPro" id="IPR029787">
    <property type="entry name" value="Nucleotide_cyclase"/>
</dbReference>
<feature type="domain" description="GGDEF" evidence="4">
    <location>
        <begin position="272"/>
        <end position="404"/>
    </location>
</feature>
<dbReference type="SMART" id="SM00267">
    <property type="entry name" value="GGDEF"/>
    <property type="match status" value="1"/>
</dbReference>
<dbReference type="PANTHER" id="PTHR45138">
    <property type="entry name" value="REGULATORY COMPONENTS OF SENSORY TRANSDUCTION SYSTEM"/>
    <property type="match status" value="1"/>
</dbReference>
<feature type="transmembrane region" description="Helical" evidence="3">
    <location>
        <begin position="79"/>
        <end position="97"/>
    </location>
</feature>
<feature type="transmembrane region" description="Helical" evidence="3">
    <location>
        <begin position="54"/>
        <end position="73"/>
    </location>
</feature>
<name>A0A975DIF0_9GAMM</name>
<feature type="transmembrane region" description="Helical" evidence="3">
    <location>
        <begin position="20"/>
        <end position="42"/>
    </location>
</feature>
<feature type="transmembrane region" description="Helical" evidence="3">
    <location>
        <begin position="109"/>
        <end position="127"/>
    </location>
</feature>
<keyword evidence="3" id="KW-0812">Transmembrane</keyword>